<accession>A0A438I2G8</accession>
<keyword evidence="1" id="KW-0812">Transmembrane</keyword>
<keyword evidence="1" id="KW-0472">Membrane</keyword>
<dbReference type="Proteomes" id="UP000288805">
    <property type="component" value="Unassembled WGS sequence"/>
</dbReference>
<evidence type="ECO:0000256" key="1">
    <source>
        <dbReference type="SAM" id="Phobius"/>
    </source>
</evidence>
<proteinExistence type="predicted"/>
<evidence type="ECO:0000313" key="3">
    <source>
        <dbReference type="Proteomes" id="UP000288805"/>
    </source>
</evidence>
<dbReference type="EMBL" id="QGNW01000151">
    <property type="protein sequence ID" value="RVW90830.1"/>
    <property type="molecule type" value="Genomic_DNA"/>
</dbReference>
<name>A0A438I2G8_VITVI</name>
<sequence length="142" mass="15652">MQAQVGRAMESDALWHKVILSIHGTHPNGWYANIVVKWSHQCHGKQLHKVSKNSHVLPGLWWGMGQGFVSGKTCDERINLFIPPIISGLVPYLMLNFRACYSLLVGVFVAEFPILVQVIAGAVLGLTTASIAYLIVMARSRA</sequence>
<dbReference type="AlphaFoldDB" id="A0A438I2G8"/>
<evidence type="ECO:0000313" key="2">
    <source>
        <dbReference type="EMBL" id="RVW90830.1"/>
    </source>
</evidence>
<keyword evidence="1" id="KW-1133">Transmembrane helix</keyword>
<protein>
    <submittedName>
        <fullName evidence="2">Uncharacterized protein</fullName>
    </submittedName>
</protein>
<gene>
    <name evidence="2" type="ORF">CK203_028568</name>
</gene>
<feature type="transmembrane region" description="Helical" evidence="1">
    <location>
        <begin position="114"/>
        <end position="136"/>
    </location>
</feature>
<reference evidence="2 3" key="1">
    <citation type="journal article" date="2018" name="PLoS Genet.">
        <title>Population sequencing reveals clonal diversity and ancestral inbreeding in the grapevine cultivar Chardonnay.</title>
        <authorList>
            <person name="Roach M.J."/>
            <person name="Johnson D.L."/>
            <person name="Bohlmann J."/>
            <person name="van Vuuren H.J."/>
            <person name="Jones S.J."/>
            <person name="Pretorius I.S."/>
            <person name="Schmidt S.A."/>
            <person name="Borneman A.R."/>
        </authorList>
    </citation>
    <scope>NUCLEOTIDE SEQUENCE [LARGE SCALE GENOMIC DNA]</scope>
    <source>
        <strain evidence="3">cv. Chardonnay</strain>
        <tissue evidence="2">Leaf</tissue>
    </source>
</reference>
<organism evidence="2 3">
    <name type="scientific">Vitis vinifera</name>
    <name type="common">Grape</name>
    <dbReference type="NCBI Taxonomy" id="29760"/>
    <lineage>
        <taxon>Eukaryota</taxon>
        <taxon>Viridiplantae</taxon>
        <taxon>Streptophyta</taxon>
        <taxon>Embryophyta</taxon>
        <taxon>Tracheophyta</taxon>
        <taxon>Spermatophyta</taxon>
        <taxon>Magnoliopsida</taxon>
        <taxon>eudicotyledons</taxon>
        <taxon>Gunneridae</taxon>
        <taxon>Pentapetalae</taxon>
        <taxon>rosids</taxon>
        <taxon>Vitales</taxon>
        <taxon>Vitaceae</taxon>
        <taxon>Viteae</taxon>
        <taxon>Vitis</taxon>
    </lineage>
</organism>
<comment type="caution">
    <text evidence="2">The sequence shown here is derived from an EMBL/GenBank/DDBJ whole genome shotgun (WGS) entry which is preliminary data.</text>
</comment>